<keyword evidence="5" id="KW-0804">Transcription</keyword>
<keyword evidence="4" id="KW-0805">Transcription regulation</keyword>
<dbReference type="PANTHER" id="PTHR47172:SF24">
    <property type="entry name" value="GATA ZINC FINGER DOMAIN-CONTAINING PROTEIN 14-RELATED"/>
    <property type="match status" value="1"/>
</dbReference>
<feature type="domain" description="GATA-type" evidence="8">
    <location>
        <begin position="348"/>
        <end position="404"/>
    </location>
</feature>
<dbReference type="GO" id="GO:0006355">
    <property type="term" value="P:regulation of DNA-templated transcription"/>
    <property type="evidence" value="ECO:0007669"/>
    <property type="project" value="InterPro"/>
</dbReference>
<feature type="compositionally biased region" description="Pro residues" evidence="7">
    <location>
        <begin position="195"/>
        <end position="213"/>
    </location>
</feature>
<dbReference type="Pfam" id="PF00320">
    <property type="entry name" value="GATA"/>
    <property type="match status" value="1"/>
</dbReference>
<accession>A0A9P3GS11</accession>
<feature type="compositionally biased region" description="Pro residues" evidence="7">
    <location>
        <begin position="112"/>
        <end position="174"/>
    </location>
</feature>
<evidence type="ECO:0000259" key="8">
    <source>
        <dbReference type="PROSITE" id="PS50114"/>
    </source>
</evidence>
<feature type="compositionally biased region" description="Basic and acidic residues" evidence="7">
    <location>
        <begin position="215"/>
        <end position="228"/>
    </location>
</feature>
<feature type="compositionally biased region" description="Basic and acidic residues" evidence="7">
    <location>
        <begin position="49"/>
        <end position="58"/>
    </location>
</feature>
<evidence type="ECO:0000256" key="3">
    <source>
        <dbReference type="ARBA" id="ARBA00022833"/>
    </source>
</evidence>
<dbReference type="GO" id="GO:0008270">
    <property type="term" value="F:zinc ion binding"/>
    <property type="evidence" value="ECO:0007669"/>
    <property type="project" value="UniProtKB-KW"/>
</dbReference>
<evidence type="ECO:0000256" key="7">
    <source>
        <dbReference type="SAM" id="MobiDB-lite"/>
    </source>
</evidence>
<feature type="region of interest" description="Disordered" evidence="7">
    <location>
        <begin position="1"/>
        <end position="259"/>
    </location>
</feature>
<dbReference type="InterPro" id="IPR000679">
    <property type="entry name" value="Znf_GATA"/>
</dbReference>
<evidence type="ECO:0000256" key="2">
    <source>
        <dbReference type="ARBA" id="ARBA00022771"/>
    </source>
</evidence>
<keyword evidence="1" id="KW-0479">Metal-binding</keyword>
<reference evidence="9 10" key="1">
    <citation type="submission" date="2021-08" db="EMBL/GenBank/DDBJ databases">
        <title>Draft Genome Sequence of Phanerochaete sordida strain YK-624.</title>
        <authorList>
            <person name="Mori T."/>
            <person name="Dohra H."/>
            <person name="Suzuki T."/>
            <person name="Kawagishi H."/>
            <person name="Hirai H."/>
        </authorList>
    </citation>
    <scope>NUCLEOTIDE SEQUENCE [LARGE SCALE GENOMIC DNA]</scope>
    <source>
        <strain evidence="9 10">YK-624</strain>
    </source>
</reference>
<keyword evidence="2 6" id="KW-0863">Zinc-finger</keyword>
<keyword evidence="3" id="KW-0862">Zinc</keyword>
<feature type="compositionally biased region" description="Basic and acidic residues" evidence="7">
    <location>
        <begin position="428"/>
        <end position="438"/>
    </location>
</feature>
<keyword evidence="10" id="KW-1185">Reference proteome</keyword>
<dbReference type="AlphaFoldDB" id="A0A9P3GS11"/>
<evidence type="ECO:0000256" key="5">
    <source>
        <dbReference type="ARBA" id="ARBA00023163"/>
    </source>
</evidence>
<dbReference type="EMBL" id="BPQB01000105">
    <property type="protein sequence ID" value="GJE99299.1"/>
    <property type="molecule type" value="Genomic_DNA"/>
</dbReference>
<comment type="caution">
    <text evidence="9">The sequence shown here is derived from an EMBL/GenBank/DDBJ whole genome shotgun (WGS) entry which is preliminary data.</text>
</comment>
<dbReference type="InterPro" id="IPR013088">
    <property type="entry name" value="Znf_NHR/GATA"/>
</dbReference>
<sequence length="438" mass="46308">MPPNTPHDRSQHPRPTYSDGAPFPATRTLPQVRPSSYSSLEQALVPPAHARDSPDRRRSSQSREALRSPPAMSSDGRYLFHGPPDVPAQYPYPYPPYDPAQYPPSSSRPPRAGAPPPHASPPAQPPPAPYSAPPQGYPAPGYPPPPYGVPPPPNPPAWNAPPPEGWQPYPPPFVPAGHAPAAQEGAPSFSRQDAHPPPPPAGESSSAPPPGPPHQDTRRAEDRAERPPGDLAPPARGRRGSRTENEGPGPLPVPPPAGALDYHKLLESFQFVLNSTSALVNPNAGRGELSTEAVDQMLRAAADGLMMLDAATRRAMADMARPAAGAEEGEGAPGRTRQVSLSRGEQAPEGGQTCLGCNATSTPEWRRGPMGPRTLCNACGLVYAKLLKKRSREPGRSRGSGQARQSNPDALSSGEDGSDNESNGSQERQSEPGDAARR</sequence>
<dbReference type="Gene3D" id="3.30.50.10">
    <property type="entry name" value="Erythroid Transcription Factor GATA-1, subunit A"/>
    <property type="match status" value="1"/>
</dbReference>
<evidence type="ECO:0000313" key="9">
    <source>
        <dbReference type="EMBL" id="GJE99299.1"/>
    </source>
</evidence>
<evidence type="ECO:0000313" key="10">
    <source>
        <dbReference type="Proteomes" id="UP000703269"/>
    </source>
</evidence>
<feature type="region of interest" description="Disordered" evidence="7">
    <location>
        <begin position="390"/>
        <end position="438"/>
    </location>
</feature>
<proteinExistence type="predicted"/>
<dbReference type="PROSITE" id="PS50114">
    <property type="entry name" value="GATA_ZN_FINGER_2"/>
    <property type="match status" value="1"/>
</dbReference>
<name>A0A9P3GS11_9APHY</name>
<dbReference type="GO" id="GO:0043565">
    <property type="term" value="F:sequence-specific DNA binding"/>
    <property type="evidence" value="ECO:0007669"/>
    <property type="project" value="InterPro"/>
</dbReference>
<evidence type="ECO:0000256" key="1">
    <source>
        <dbReference type="ARBA" id="ARBA00022723"/>
    </source>
</evidence>
<organism evidence="9 10">
    <name type="scientific">Phanerochaete sordida</name>
    <dbReference type="NCBI Taxonomy" id="48140"/>
    <lineage>
        <taxon>Eukaryota</taxon>
        <taxon>Fungi</taxon>
        <taxon>Dikarya</taxon>
        <taxon>Basidiomycota</taxon>
        <taxon>Agaricomycotina</taxon>
        <taxon>Agaricomycetes</taxon>
        <taxon>Polyporales</taxon>
        <taxon>Phanerochaetaceae</taxon>
        <taxon>Phanerochaete</taxon>
    </lineage>
</organism>
<evidence type="ECO:0000256" key="4">
    <source>
        <dbReference type="ARBA" id="ARBA00023015"/>
    </source>
</evidence>
<dbReference type="SUPFAM" id="SSF57716">
    <property type="entry name" value="Glucocorticoid receptor-like (DNA-binding domain)"/>
    <property type="match status" value="1"/>
</dbReference>
<dbReference type="OrthoDB" id="2162994at2759"/>
<dbReference type="Proteomes" id="UP000703269">
    <property type="component" value="Unassembled WGS sequence"/>
</dbReference>
<protein>
    <submittedName>
        <fullName evidence="9">GATA zinc finger domain-containing protein</fullName>
    </submittedName>
</protein>
<dbReference type="PANTHER" id="PTHR47172">
    <property type="entry name" value="OS01G0976800 PROTEIN"/>
    <property type="match status" value="1"/>
</dbReference>
<dbReference type="CDD" id="cd00202">
    <property type="entry name" value="ZnF_GATA"/>
    <property type="match status" value="1"/>
</dbReference>
<evidence type="ECO:0000256" key="6">
    <source>
        <dbReference type="PROSITE-ProRule" id="PRU00094"/>
    </source>
</evidence>
<feature type="compositionally biased region" description="Pro residues" evidence="7">
    <location>
        <begin position="84"/>
        <end position="102"/>
    </location>
</feature>
<feature type="compositionally biased region" description="Basic and acidic residues" evidence="7">
    <location>
        <begin position="1"/>
        <end position="11"/>
    </location>
</feature>
<gene>
    <name evidence="9" type="ORF">PsYK624_155520</name>
</gene>
<feature type="region of interest" description="Disordered" evidence="7">
    <location>
        <begin position="321"/>
        <end position="355"/>
    </location>
</feature>
<dbReference type="SMART" id="SM00401">
    <property type="entry name" value="ZnF_GATA"/>
    <property type="match status" value="1"/>
</dbReference>